<feature type="binding site" evidence="3">
    <location>
        <position position="237"/>
    </location>
    <ligand>
        <name>FAD</name>
        <dbReference type="ChEBI" id="CHEBI:57692"/>
    </ligand>
</feature>
<feature type="binding site" evidence="3">
    <location>
        <position position="124"/>
    </location>
    <ligand>
        <name>FAD</name>
        <dbReference type="ChEBI" id="CHEBI:57692"/>
    </ligand>
</feature>
<dbReference type="Gene3D" id="3.30.410.40">
    <property type="match status" value="1"/>
</dbReference>
<feature type="disulfide bond" evidence="4">
    <location>
        <begin position="455"/>
        <end position="510"/>
    </location>
</feature>
<name>A0AA41UY36_PAPNU</name>
<evidence type="ECO:0000313" key="8">
    <source>
        <dbReference type="Proteomes" id="UP001177140"/>
    </source>
</evidence>
<evidence type="ECO:0000256" key="1">
    <source>
        <dbReference type="ARBA" id="ARBA00010790"/>
    </source>
</evidence>
<dbReference type="Proteomes" id="UP001177140">
    <property type="component" value="Unassembled WGS sequence"/>
</dbReference>
<dbReference type="PANTHER" id="PTHR45968:SF3">
    <property type="entry name" value="OS04G0573100 PROTEIN"/>
    <property type="match status" value="1"/>
</dbReference>
<comment type="similarity">
    <text evidence="1">Belongs to the GMC oxidoreductase family.</text>
</comment>
<dbReference type="PIRSF" id="PIRSF000137">
    <property type="entry name" value="Alcohol_oxidase"/>
    <property type="match status" value="1"/>
</dbReference>
<keyword evidence="3" id="KW-0274">FAD</keyword>
<feature type="signal peptide" evidence="5">
    <location>
        <begin position="1"/>
        <end position="20"/>
    </location>
</feature>
<dbReference type="InterPro" id="IPR000172">
    <property type="entry name" value="GMC_OxRdtase_N"/>
</dbReference>
<dbReference type="SUPFAM" id="SSF51905">
    <property type="entry name" value="FAD/NAD(P)-binding domain"/>
    <property type="match status" value="1"/>
</dbReference>
<dbReference type="InterPro" id="IPR036188">
    <property type="entry name" value="FAD/NAD-bd_sf"/>
</dbReference>
<proteinExistence type="inferred from homology"/>
<dbReference type="PANTHER" id="PTHR45968">
    <property type="entry name" value="OSJNBA0019K04.7 PROTEIN"/>
    <property type="match status" value="1"/>
</dbReference>
<dbReference type="SUPFAM" id="SSF54373">
    <property type="entry name" value="FAD-linked reductases, C-terminal domain"/>
    <property type="match status" value="1"/>
</dbReference>
<reference evidence="7" key="1">
    <citation type="submission" date="2022-03" db="EMBL/GenBank/DDBJ databases">
        <title>A functionally conserved STORR gene fusion in Papaver species that diverged 16.8 million years ago.</title>
        <authorList>
            <person name="Catania T."/>
        </authorList>
    </citation>
    <scope>NUCLEOTIDE SEQUENCE</scope>
    <source>
        <strain evidence="7">S-191538</strain>
    </source>
</reference>
<comment type="caution">
    <text evidence="7">The sequence shown here is derived from an EMBL/GenBank/DDBJ whole genome shotgun (WGS) entry which is preliminary data.</text>
</comment>
<feature type="chain" id="PRO_5041353458" description="Glucose-methanol-choline oxidoreductase N-terminal domain-containing protein" evidence="5">
    <location>
        <begin position="21"/>
        <end position="586"/>
    </location>
</feature>
<comment type="cofactor">
    <cofactor evidence="3">
        <name>FAD</name>
        <dbReference type="ChEBI" id="CHEBI:57692"/>
    </cofactor>
</comment>
<keyword evidence="4" id="KW-1015">Disulfide bond</keyword>
<keyword evidence="2 5" id="KW-0732">Signal</keyword>
<feature type="binding site" evidence="3">
    <location>
        <begin position="518"/>
        <end position="519"/>
    </location>
    <ligand>
        <name>FAD</name>
        <dbReference type="ChEBI" id="CHEBI:57692"/>
    </ligand>
</feature>
<gene>
    <name evidence="7" type="ORF">MKW94_030271</name>
</gene>
<evidence type="ECO:0000313" key="7">
    <source>
        <dbReference type="EMBL" id="MCL7024227.1"/>
    </source>
</evidence>
<feature type="binding site" evidence="3">
    <location>
        <begin position="558"/>
        <end position="559"/>
    </location>
    <ligand>
        <name>FAD</name>
        <dbReference type="ChEBI" id="CHEBI:57692"/>
    </ligand>
</feature>
<evidence type="ECO:0000256" key="4">
    <source>
        <dbReference type="PIRSR" id="PIRSR000137-3"/>
    </source>
</evidence>
<dbReference type="EMBL" id="JAJJMA010032134">
    <property type="protein sequence ID" value="MCL7024227.1"/>
    <property type="molecule type" value="Genomic_DNA"/>
</dbReference>
<keyword evidence="3" id="KW-0285">Flavoprotein</keyword>
<dbReference type="Pfam" id="PF05199">
    <property type="entry name" value="GMC_oxred_C"/>
    <property type="match status" value="1"/>
</dbReference>
<feature type="domain" description="Glucose-methanol-choline oxidoreductase N-terminal" evidence="6">
    <location>
        <begin position="287"/>
        <end position="301"/>
    </location>
</feature>
<dbReference type="GO" id="GO:0050660">
    <property type="term" value="F:flavin adenine dinucleotide binding"/>
    <property type="evidence" value="ECO:0007669"/>
    <property type="project" value="InterPro"/>
</dbReference>
<evidence type="ECO:0000259" key="6">
    <source>
        <dbReference type="PROSITE" id="PS00624"/>
    </source>
</evidence>
<dbReference type="Pfam" id="PF00732">
    <property type="entry name" value="GMC_oxred_N"/>
    <property type="match status" value="1"/>
</dbReference>
<accession>A0AA41UY36</accession>
<dbReference type="InterPro" id="IPR007867">
    <property type="entry name" value="GMC_OxRtase_C"/>
</dbReference>
<organism evidence="7 8">
    <name type="scientific">Papaver nudicaule</name>
    <name type="common">Iceland poppy</name>
    <dbReference type="NCBI Taxonomy" id="74823"/>
    <lineage>
        <taxon>Eukaryota</taxon>
        <taxon>Viridiplantae</taxon>
        <taxon>Streptophyta</taxon>
        <taxon>Embryophyta</taxon>
        <taxon>Tracheophyta</taxon>
        <taxon>Spermatophyta</taxon>
        <taxon>Magnoliopsida</taxon>
        <taxon>Ranunculales</taxon>
        <taxon>Papaveraceae</taxon>
        <taxon>Papaveroideae</taxon>
        <taxon>Papaver</taxon>
    </lineage>
</organism>
<dbReference type="Gene3D" id="3.50.50.60">
    <property type="entry name" value="FAD/NAD(P)-binding domain"/>
    <property type="match status" value="1"/>
</dbReference>
<dbReference type="InterPro" id="IPR051871">
    <property type="entry name" value="GMC_Oxidoreductase-Related"/>
</dbReference>
<evidence type="ECO:0000256" key="2">
    <source>
        <dbReference type="ARBA" id="ARBA00022729"/>
    </source>
</evidence>
<dbReference type="InterPro" id="IPR012132">
    <property type="entry name" value="GMC_OxRdtase"/>
</dbReference>
<dbReference type="AlphaFoldDB" id="A0AA41UY36"/>
<sequence>MSTFVFWILIAGIVNFGSLCLNGLSYTDDQRGPKYAFVHEATSAPAISYYHYIIVGGGAAGCPLATTLSSNYNVLLIERGGSPYGNPNITNLNSFGYSLSDISANSPSQRFISEDGVVNSRARVLGGGTSLNAGFYSRAETKYVKDSSWDGKLVNEFYEWVEKIVAFKPKVEAWQSALRDGLLEAGVLPNNGFTFDHINGTKIGGTIFDSNGHRHTAADLLQYANPKRLTVLLHATVSRILFKTKGKQKPVAYGVIFTDASGIKHKAYMNKEGLESPNNNEIILSAGALGSPQLLMLSGVGPAAQLRSLNITVVVDQPLVGQGMSDNPMNAIFIPSPIDVEVSLVQVVGITEFGSYIEATSGANYIERAMKIIGNDTKDFRMASLHLYTNGSPKQRTPIEVTTNLNSAAFKGGFMLQKVVGPLSTGFLELKTKNPNANPLVTFNYFKEPEDIQRCVSGVKTIEKVIASRAFSKFRYDDIPFQTLLDLISGFPVNLVPKTGNDSTSLEQFCKNTVMTLWHYHGGCQVGKVIDHDYKVLGVDSLRVIDGSTYFGSPGTNPQATTMMLGRYMGIKILNERRLRLHGTME</sequence>
<protein>
    <recommendedName>
        <fullName evidence="6">Glucose-methanol-choline oxidoreductase N-terminal domain-containing protein</fullName>
    </recommendedName>
</protein>
<dbReference type="PROSITE" id="PS00624">
    <property type="entry name" value="GMC_OXRED_2"/>
    <property type="match status" value="1"/>
</dbReference>
<evidence type="ECO:0000256" key="3">
    <source>
        <dbReference type="PIRSR" id="PIRSR000137-2"/>
    </source>
</evidence>
<dbReference type="GO" id="GO:0016614">
    <property type="term" value="F:oxidoreductase activity, acting on CH-OH group of donors"/>
    <property type="evidence" value="ECO:0007669"/>
    <property type="project" value="InterPro"/>
</dbReference>
<keyword evidence="8" id="KW-1185">Reference proteome</keyword>
<evidence type="ECO:0000256" key="5">
    <source>
        <dbReference type="SAM" id="SignalP"/>
    </source>
</evidence>
<feature type="binding site" evidence="3">
    <location>
        <position position="547"/>
    </location>
    <ligand>
        <name>FAD</name>
        <dbReference type="ChEBI" id="CHEBI:57692"/>
    </ligand>
</feature>